<keyword evidence="1 7" id="KW-0723">Serine/threonine-protein kinase</keyword>
<evidence type="ECO:0000256" key="5">
    <source>
        <dbReference type="ARBA" id="ARBA00022840"/>
    </source>
</evidence>
<keyword evidence="4" id="KW-0418">Kinase</keyword>
<dbReference type="SUPFAM" id="SSF56112">
    <property type="entry name" value="Protein kinase-like (PK-like)"/>
    <property type="match status" value="1"/>
</dbReference>
<keyword evidence="11" id="KW-1185">Reference proteome</keyword>
<dbReference type="SMART" id="SM00220">
    <property type="entry name" value="S_TKc"/>
    <property type="match status" value="1"/>
</dbReference>
<evidence type="ECO:0000256" key="1">
    <source>
        <dbReference type="ARBA" id="ARBA00022527"/>
    </source>
</evidence>
<evidence type="ECO:0000256" key="7">
    <source>
        <dbReference type="RuleBase" id="RU000304"/>
    </source>
</evidence>
<proteinExistence type="inferred from homology"/>
<dbReference type="EMBL" id="BRXX01000182">
    <property type="protein sequence ID" value="GMH96335.1"/>
    <property type="molecule type" value="Genomic_DNA"/>
</dbReference>
<dbReference type="GO" id="GO:0005737">
    <property type="term" value="C:cytoplasm"/>
    <property type="evidence" value="ECO:0007669"/>
    <property type="project" value="TreeGrafter"/>
</dbReference>
<dbReference type="PANTHER" id="PTHR24346">
    <property type="entry name" value="MAP/MICROTUBULE AFFINITY-REGULATING KINASE"/>
    <property type="match status" value="1"/>
</dbReference>
<keyword evidence="3 6" id="KW-0547">Nucleotide-binding</keyword>
<feature type="binding site" evidence="6">
    <location>
        <position position="178"/>
    </location>
    <ligand>
        <name>ATP</name>
        <dbReference type="ChEBI" id="CHEBI:30616"/>
    </ligand>
</feature>
<evidence type="ECO:0000256" key="3">
    <source>
        <dbReference type="ARBA" id="ARBA00022741"/>
    </source>
</evidence>
<dbReference type="PROSITE" id="PS00107">
    <property type="entry name" value="PROTEIN_KINASE_ATP"/>
    <property type="match status" value="1"/>
</dbReference>
<evidence type="ECO:0000256" key="6">
    <source>
        <dbReference type="PROSITE-ProRule" id="PRU10141"/>
    </source>
</evidence>
<organism evidence="10 11">
    <name type="scientific">Triparma verrucosa</name>
    <dbReference type="NCBI Taxonomy" id="1606542"/>
    <lineage>
        <taxon>Eukaryota</taxon>
        <taxon>Sar</taxon>
        <taxon>Stramenopiles</taxon>
        <taxon>Ochrophyta</taxon>
        <taxon>Bolidophyceae</taxon>
        <taxon>Parmales</taxon>
        <taxon>Triparmaceae</taxon>
        <taxon>Triparma</taxon>
    </lineage>
</organism>
<name>A0A9W7EZJ7_9STRA</name>
<feature type="region of interest" description="Disordered" evidence="8">
    <location>
        <begin position="1"/>
        <end position="38"/>
    </location>
</feature>
<sequence>MSESKDESKYAGDESDNDDGGDDDSFDPLHVESDDPLVQQLQRELKKSRKKVKEMESKTQTILKSVRDFQTQQKSLFTKYQDLRHDYKELHENMLKMLWEEMFDDGSGDRDGGPKKGVDGNSGRLKYDFLALKKQDRDLKEDEERVGEYDVGAVIGEGQFATVKSCYSTTKEKVMAVKIIEKKKVTSLDSLKRIDNELDVLEELAGKHPGILTLMDVLHGEKYLYMFTEKLDLDLFDFYDDHPNGVTETLGRLIILGIMEGVNFIHSRNIAHRDLKPENILLRRQKGPGGTEEYEVVLCDFGLCARVEEGMLMTDFCGSPGFFAPEMFVEGEYDGKQADVWSIGCILLELLVGHDTFGECWMTAYDSEYMKRKSDFRSEIQAAVMELKELKLPSNLSDFLQDLLSDVDGKKRPPVNSLLAHEWIMESEHGRDPHIKRRLSSLDSPVLQNRPQSTSEDAFADR</sequence>
<keyword evidence="5 6" id="KW-0067">ATP-binding</keyword>
<reference evidence="11" key="1">
    <citation type="journal article" date="2023" name="Commun. Biol.">
        <title>Genome analysis of Parmales, the sister group of diatoms, reveals the evolutionary specialization of diatoms from phago-mixotrophs to photoautotrophs.</title>
        <authorList>
            <person name="Ban H."/>
            <person name="Sato S."/>
            <person name="Yoshikawa S."/>
            <person name="Yamada K."/>
            <person name="Nakamura Y."/>
            <person name="Ichinomiya M."/>
            <person name="Sato N."/>
            <person name="Blanc-Mathieu R."/>
            <person name="Endo H."/>
            <person name="Kuwata A."/>
            <person name="Ogata H."/>
        </authorList>
    </citation>
    <scope>NUCLEOTIDE SEQUENCE [LARGE SCALE GENOMIC DNA]</scope>
    <source>
        <strain evidence="11">NIES 3699</strain>
    </source>
</reference>
<protein>
    <recommendedName>
        <fullName evidence="9">Protein kinase domain-containing protein</fullName>
    </recommendedName>
</protein>
<feature type="compositionally biased region" description="Acidic residues" evidence="8">
    <location>
        <begin position="13"/>
        <end position="26"/>
    </location>
</feature>
<dbReference type="GO" id="GO:0035556">
    <property type="term" value="P:intracellular signal transduction"/>
    <property type="evidence" value="ECO:0007669"/>
    <property type="project" value="TreeGrafter"/>
</dbReference>
<dbReference type="PROSITE" id="PS50011">
    <property type="entry name" value="PROTEIN_KINASE_DOM"/>
    <property type="match status" value="1"/>
</dbReference>
<evidence type="ECO:0000313" key="11">
    <source>
        <dbReference type="Proteomes" id="UP001165160"/>
    </source>
</evidence>
<gene>
    <name evidence="10" type="ORF">TrVE_jg12012</name>
</gene>
<evidence type="ECO:0000256" key="2">
    <source>
        <dbReference type="ARBA" id="ARBA00022679"/>
    </source>
</evidence>
<dbReference type="Proteomes" id="UP001165160">
    <property type="component" value="Unassembled WGS sequence"/>
</dbReference>
<evidence type="ECO:0000256" key="4">
    <source>
        <dbReference type="ARBA" id="ARBA00022777"/>
    </source>
</evidence>
<comment type="caution">
    <text evidence="10">The sequence shown here is derived from an EMBL/GenBank/DDBJ whole genome shotgun (WGS) entry which is preliminary data.</text>
</comment>
<dbReference type="InterPro" id="IPR017441">
    <property type="entry name" value="Protein_kinase_ATP_BS"/>
</dbReference>
<dbReference type="GO" id="GO:0005524">
    <property type="term" value="F:ATP binding"/>
    <property type="evidence" value="ECO:0007669"/>
    <property type="project" value="UniProtKB-UniRule"/>
</dbReference>
<dbReference type="Pfam" id="PF00069">
    <property type="entry name" value="Pkinase"/>
    <property type="match status" value="1"/>
</dbReference>
<dbReference type="InterPro" id="IPR008271">
    <property type="entry name" value="Ser/Thr_kinase_AS"/>
</dbReference>
<comment type="similarity">
    <text evidence="7">Belongs to the protein kinase superfamily.</text>
</comment>
<dbReference type="PROSITE" id="PS00108">
    <property type="entry name" value="PROTEIN_KINASE_ST"/>
    <property type="match status" value="1"/>
</dbReference>
<feature type="region of interest" description="Disordered" evidence="8">
    <location>
        <begin position="440"/>
        <end position="462"/>
    </location>
</feature>
<dbReference type="PANTHER" id="PTHR24346:SF82">
    <property type="entry name" value="KP78A-RELATED"/>
    <property type="match status" value="1"/>
</dbReference>
<feature type="domain" description="Protein kinase" evidence="9">
    <location>
        <begin position="149"/>
        <end position="424"/>
    </location>
</feature>
<evidence type="ECO:0000259" key="9">
    <source>
        <dbReference type="PROSITE" id="PS50011"/>
    </source>
</evidence>
<feature type="compositionally biased region" description="Basic and acidic residues" evidence="8">
    <location>
        <begin position="1"/>
        <end position="12"/>
    </location>
</feature>
<dbReference type="InterPro" id="IPR011009">
    <property type="entry name" value="Kinase-like_dom_sf"/>
</dbReference>
<dbReference type="FunFam" id="1.10.510.10:FF:000571">
    <property type="entry name" value="Maternal embryonic leucine zipper kinase"/>
    <property type="match status" value="1"/>
</dbReference>
<dbReference type="GO" id="GO:0004674">
    <property type="term" value="F:protein serine/threonine kinase activity"/>
    <property type="evidence" value="ECO:0007669"/>
    <property type="project" value="UniProtKB-KW"/>
</dbReference>
<evidence type="ECO:0000256" key="8">
    <source>
        <dbReference type="SAM" id="MobiDB-lite"/>
    </source>
</evidence>
<dbReference type="Gene3D" id="1.10.510.10">
    <property type="entry name" value="Transferase(Phosphotransferase) domain 1"/>
    <property type="match status" value="1"/>
</dbReference>
<dbReference type="AlphaFoldDB" id="A0A9W7EZJ7"/>
<accession>A0A9W7EZJ7</accession>
<feature type="compositionally biased region" description="Polar residues" evidence="8">
    <location>
        <begin position="441"/>
        <end position="456"/>
    </location>
</feature>
<evidence type="ECO:0000313" key="10">
    <source>
        <dbReference type="EMBL" id="GMH96335.1"/>
    </source>
</evidence>
<dbReference type="InterPro" id="IPR000719">
    <property type="entry name" value="Prot_kinase_dom"/>
</dbReference>
<keyword evidence="2" id="KW-0808">Transferase</keyword>